<feature type="non-terminal residue" evidence="1">
    <location>
        <position position="1"/>
    </location>
</feature>
<evidence type="ECO:0000313" key="1">
    <source>
        <dbReference type="EMBL" id="KYP54458.1"/>
    </source>
</evidence>
<dbReference type="Proteomes" id="UP000075243">
    <property type="component" value="Chromosome 11"/>
</dbReference>
<reference evidence="1 2" key="1">
    <citation type="journal article" date="2012" name="Nat. Biotechnol.">
        <title>Draft genome sequence of pigeonpea (Cajanus cajan), an orphan legume crop of resource-poor farmers.</title>
        <authorList>
            <person name="Varshney R.K."/>
            <person name="Chen W."/>
            <person name="Li Y."/>
            <person name="Bharti A.K."/>
            <person name="Saxena R.K."/>
            <person name="Schlueter J.A."/>
            <person name="Donoghue M.T."/>
            <person name="Azam S."/>
            <person name="Fan G."/>
            <person name="Whaley A.M."/>
            <person name="Farmer A.D."/>
            <person name="Sheridan J."/>
            <person name="Iwata A."/>
            <person name="Tuteja R."/>
            <person name="Penmetsa R.V."/>
            <person name="Wu W."/>
            <person name="Upadhyaya H.D."/>
            <person name="Yang S.P."/>
            <person name="Shah T."/>
            <person name="Saxena K.B."/>
            <person name="Michael T."/>
            <person name="McCombie W.R."/>
            <person name="Yang B."/>
            <person name="Zhang G."/>
            <person name="Yang H."/>
            <person name="Wang J."/>
            <person name="Spillane C."/>
            <person name="Cook D.R."/>
            <person name="May G.D."/>
            <person name="Xu X."/>
            <person name="Jackson S.A."/>
        </authorList>
    </citation>
    <scope>NUCLEOTIDE SEQUENCE [LARGE SCALE GENOMIC DNA]</scope>
    <source>
        <strain evidence="2">cv. Asha</strain>
    </source>
</reference>
<accession>A0A151SI60</accession>
<dbReference type="EMBL" id="CM003613">
    <property type="protein sequence ID" value="KYP54458.1"/>
    <property type="molecule type" value="Genomic_DNA"/>
</dbReference>
<evidence type="ECO:0008006" key="3">
    <source>
        <dbReference type="Google" id="ProtNLM"/>
    </source>
</evidence>
<name>A0A151SI60_CAJCA</name>
<dbReference type="AlphaFoldDB" id="A0A151SI60"/>
<dbReference type="CDD" id="cd09272">
    <property type="entry name" value="RNase_HI_RT_Ty1"/>
    <property type="match status" value="1"/>
</dbReference>
<keyword evidence="2" id="KW-1185">Reference proteome</keyword>
<sequence>WHIKLGHPFLITIFHLRRNLLYPNGSPITLVGYNDADIWLPSLLVELGFHQTNATPLHADNTSAIQIAANSTFHELTKHIEVDCHSI</sequence>
<proteinExistence type="predicted"/>
<protein>
    <recommendedName>
        <fullName evidence="3">Retrovirus-related Pol polyprotein from transposon TNT 1-94</fullName>
    </recommendedName>
</protein>
<organism evidence="1 2">
    <name type="scientific">Cajanus cajan</name>
    <name type="common">Pigeon pea</name>
    <name type="synonym">Cajanus indicus</name>
    <dbReference type="NCBI Taxonomy" id="3821"/>
    <lineage>
        <taxon>Eukaryota</taxon>
        <taxon>Viridiplantae</taxon>
        <taxon>Streptophyta</taxon>
        <taxon>Embryophyta</taxon>
        <taxon>Tracheophyta</taxon>
        <taxon>Spermatophyta</taxon>
        <taxon>Magnoliopsida</taxon>
        <taxon>eudicotyledons</taxon>
        <taxon>Gunneridae</taxon>
        <taxon>Pentapetalae</taxon>
        <taxon>rosids</taxon>
        <taxon>fabids</taxon>
        <taxon>Fabales</taxon>
        <taxon>Fabaceae</taxon>
        <taxon>Papilionoideae</taxon>
        <taxon>50 kb inversion clade</taxon>
        <taxon>NPAAA clade</taxon>
        <taxon>indigoferoid/millettioid clade</taxon>
        <taxon>Phaseoleae</taxon>
        <taxon>Cajanus</taxon>
    </lineage>
</organism>
<evidence type="ECO:0000313" key="2">
    <source>
        <dbReference type="Proteomes" id="UP000075243"/>
    </source>
</evidence>
<dbReference type="Gramene" id="C.cajan_00627.t">
    <property type="protein sequence ID" value="C.cajan_00627.t"/>
    <property type="gene ID" value="C.cajan_00627"/>
</dbReference>
<gene>
    <name evidence="1" type="ORF">KK1_000646</name>
</gene>